<evidence type="ECO:0000256" key="6">
    <source>
        <dbReference type="ARBA" id="ARBA00022679"/>
    </source>
</evidence>
<dbReference type="Gene3D" id="3.40.50.2300">
    <property type="match status" value="1"/>
</dbReference>
<keyword evidence="14" id="KW-0843">Virulence</keyword>
<keyword evidence="21" id="KW-1185">Reference proteome</keyword>
<dbReference type="Pfam" id="PF00512">
    <property type="entry name" value="HisKA"/>
    <property type="match status" value="1"/>
</dbReference>
<dbReference type="CDD" id="cd17546">
    <property type="entry name" value="REC_hyHK_CKI1_RcsC-like"/>
    <property type="match status" value="1"/>
</dbReference>
<dbReference type="InterPro" id="IPR004358">
    <property type="entry name" value="Sig_transdc_His_kin-like_C"/>
</dbReference>
<dbReference type="Pfam" id="PF02518">
    <property type="entry name" value="HATPase_c"/>
    <property type="match status" value="1"/>
</dbReference>
<comment type="catalytic activity">
    <reaction evidence="1">
        <text>ATP + protein L-histidine = ADP + protein N-phospho-L-histidine.</text>
        <dbReference type="EC" id="2.7.13.3"/>
    </reaction>
</comment>
<feature type="domain" description="Response regulatory" evidence="19">
    <location>
        <begin position="749"/>
        <end position="866"/>
    </location>
</feature>
<keyword evidence="13" id="KW-0902">Two-component regulatory system</keyword>
<evidence type="ECO:0000256" key="1">
    <source>
        <dbReference type="ARBA" id="ARBA00000085"/>
    </source>
</evidence>
<evidence type="ECO:0000256" key="9">
    <source>
        <dbReference type="ARBA" id="ARBA00022741"/>
    </source>
</evidence>
<dbReference type="InterPro" id="IPR035965">
    <property type="entry name" value="PAS-like_dom_sf"/>
</dbReference>
<evidence type="ECO:0000256" key="7">
    <source>
        <dbReference type="ARBA" id="ARBA00022692"/>
    </source>
</evidence>
<dbReference type="InterPro" id="IPR036097">
    <property type="entry name" value="HisK_dim/P_sf"/>
</dbReference>
<dbReference type="SUPFAM" id="SSF103190">
    <property type="entry name" value="Sensory domain-like"/>
    <property type="match status" value="1"/>
</dbReference>
<evidence type="ECO:0000256" key="17">
    <source>
        <dbReference type="PROSITE-ProRule" id="PRU00169"/>
    </source>
</evidence>
<organism evidence="20 21">
    <name type="scientific">Azohydromonas caseinilytica</name>
    <dbReference type="NCBI Taxonomy" id="2728836"/>
    <lineage>
        <taxon>Bacteria</taxon>
        <taxon>Pseudomonadati</taxon>
        <taxon>Pseudomonadota</taxon>
        <taxon>Betaproteobacteria</taxon>
        <taxon>Burkholderiales</taxon>
        <taxon>Sphaerotilaceae</taxon>
        <taxon>Azohydromonas</taxon>
    </lineage>
</organism>
<dbReference type="Gene3D" id="1.10.287.130">
    <property type="match status" value="1"/>
</dbReference>
<dbReference type="PRINTS" id="PR00344">
    <property type="entry name" value="BCTRLSENSOR"/>
</dbReference>
<dbReference type="Pfam" id="PF00072">
    <property type="entry name" value="Response_reg"/>
    <property type="match status" value="1"/>
</dbReference>
<evidence type="ECO:0000256" key="4">
    <source>
        <dbReference type="ARBA" id="ARBA00022475"/>
    </source>
</evidence>
<dbReference type="SUPFAM" id="SSF47384">
    <property type="entry name" value="Homodimeric domain of signal transducing histidine kinase"/>
    <property type="match status" value="1"/>
</dbReference>
<dbReference type="CDD" id="cd00130">
    <property type="entry name" value="PAS"/>
    <property type="match status" value="1"/>
</dbReference>
<dbReference type="InterPro" id="IPR000014">
    <property type="entry name" value="PAS"/>
</dbReference>
<evidence type="ECO:0000256" key="13">
    <source>
        <dbReference type="ARBA" id="ARBA00023012"/>
    </source>
</evidence>
<evidence type="ECO:0000313" key="20">
    <source>
        <dbReference type="EMBL" id="NML15644.1"/>
    </source>
</evidence>
<keyword evidence="9" id="KW-0547">Nucleotide-binding</keyword>
<evidence type="ECO:0000256" key="3">
    <source>
        <dbReference type="ARBA" id="ARBA00012438"/>
    </source>
</evidence>
<dbReference type="GO" id="GO:0005524">
    <property type="term" value="F:ATP binding"/>
    <property type="evidence" value="ECO:0007669"/>
    <property type="project" value="UniProtKB-KW"/>
</dbReference>
<dbReference type="Pfam" id="PF08447">
    <property type="entry name" value="PAS_3"/>
    <property type="match status" value="1"/>
</dbReference>
<name>A0A848F7U9_9BURK</name>
<dbReference type="InterPro" id="IPR011006">
    <property type="entry name" value="CheY-like_superfamily"/>
</dbReference>
<dbReference type="SMART" id="SM00388">
    <property type="entry name" value="HisKA"/>
    <property type="match status" value="1"/>
</dbReference>
<dbReference type="SMART" id="SM00387">
    <property type="entry name" value="HATPase_c"/>
    <property type="match status" value="1"/>
</dbReference>
<dbReference type="EC" id="2.7.13.3" evidence="3"/>
<keyword evidence="7" id="KW-0812">Transmembrane</keyword>
<dbReference type="InterPro" id="IPR013655">
    <property type="entry name" value="PAS_fold_3"/>
</dbReference>
<gene>
    <name evidence="20" type="ORF">HHL10_11755</name>
</gene>
<dbReference type="CDD" id="cd00082">
    <property type="entry name" value="HisKA"/>
    <property type="match status" value="1"/>
</dbReference>
<dbReference type="SMART" id="SM00448">
    <property type="entry name" value="REC"/>
    <property type="match status" value="1"/>
</dbReference>
<keyword evidence="12" id="KW-1133">Transmembrane helix</keyword>
<dbReference type="Gene3D" id="3.30.565.10">
    <property type="entry name" value="Histidine kinase-like ATPase, C-terminal domain"/>
    <property type="match status" value="1"/>
</dbReference>
<dbReference type="InterPro" id="IPR001789">
    <property type="entry name" value="Sig_transdc_resp-reg_receiver"/>
</dbReference>
<dbReference type="PROSITE" id="PS50110">
    <property type="entry name" value="RESPONSE_REGULATORY"/>
    <property type="match status" value="1"/>
</dbReference>
<dbReference type="Proteomes" id="UP000574067">
    <property type="component" value="Unassembled WGS sequence"/>
</dbReference>
<dbReference type="InterPro" id="IPR005467">
    <property type="entry name" value="His_kinase_dom"/>
</dbReference>
<keyword evidence="6" id="KW-0808">Transferase</keyword>
<keyword evidence="11" id="KW-0067">ATP-binding</keyword>
<dbReference type="PANTHER" id="PTHR43047">
    <property type="entry name" value="TWO-COMPONENT HISTIDINE PROTEIN KINASE"/>
    <property type="match status" value="1"/>
</dbReference>
<evidence type="ECO:0000256" key="10">
    <source>
        <dbReference type="ARBA" id="ARBA00022777"/>
    </source>
</evidence>
<dbReference type="SUPFAM" id="SSF55785">
    <property type="entry name" value="PYP-like sensor domain (PAS domain)"/>
    <property type="match status" value="1"/>
</dbReference>
<dbReference type="FunFam" id="3.30.565.10:FF:000010">
    <property type="entry name" value="Sensor histidine kinase RcsC"/>
    <property type="match status" value="1"/>
</dbReference>
<dbReference type="SUPFAM" id="SSF52172">
    <property type="entry name" value="CheY-like"/>
    <property type="match status" value="1"/>
</dbReference>
<keyword evidence="8" id="KW-0732">Signal</keyword>
<evidence type="ECO:0000256" key="2">
    <source>
        <dbReference type="ARBA" id="ARBA00004651"/>
    </source>
</evidence>
<evidence type="ECO:0000256" key="11">
    <source>
        <dbReference type="ARBA" id="ARBA00022840"/>
    </source>
</evidence>
<comment type="subcellular location">
    <subcellularLocation>
        <location evidence="2">Cell membrane</location>
        <topology evidence="2">Multi-pass membrane protein</topology>
    </subcellularLocation>
</comment>
<keyword evidence="4" id="KW-1003">Cell membrane</keyword>
<sequence length="870" mass="94320">MALVLSALLAGVLAGLRTLQLEAQAQATAGALNLQQARGVAAAMDADLGRFGRDLQAQARLIERLRLLEQPAQLQLLVDSVFAMPSYAWAGVLNRQGRVQAAREGRLIGLDASGTELWRSARRGPHFGDMHEARLLAGLLPSLPSGEPWRFVDVAVPLRDTGGQAIGVLAAHLSWPWLRERIGLYAAAAPAHGAELFLAGADARQRLPEERMGEELPLRPLLAEASQGWRVLAWPDGRRYVIAWAASEGRGPYARLGWVTVVRTPLEAVQAANAPGLRWVWGSAAVTVAGTTAMAWLLATLLLQPLARFVARVRDSDGSAPEPPPRLLPAELAHMHEVVLTLVEQLHRKEAALREALEHVRGGFDNVGRAMPGLLFTRVQRGAETRYTHLSGPVQHYLGVSREELLDDRSGRAWLRHVDPADARHIATLLPRAHAGEPLALSFRVRGGDGQWRHLQTTVVPRDGGSAEERVIDGIALDITALVEARTQAQRASEAKDRFLASMSHELRTPLNGILGFAQLLESRLERPENRRQAAQIRQAGEQLLRILNDVLDLAKIEAERLELERQPFRLEELLRGCHALLAPGAAAQGLRFALELPAQPLPEVLGDAARLRQVLVNLLSNALKFTHEGSVTLALAREPDGPDGTLRVRLEVRDTGIGMSEEQVQRLFEPFQQAEASTARRYGGTGLGLWLSRRLVQAMGGTVEIASTPGRGTTLRLRLRFEPTLAAAAAAAPPDTAAASFGGVRRLNVLVVDDIAINREVLVALVRHQGHMVQECGDGESAVERVADGDIDLVLMDVEMPGLDGLEAARRIRALPGAAGRVPLWAVTGRAFEHDIAQVRAAGMDGHLSKPVSFTALAEVLQAVERGLA</sequence>
<comment type="function">
    <text evidence="15">Member of the two-component regulatory system BvgS/BvgA. Phosphorylates BvgA via a four-step phosphorelay in response to environmental signals.</text>
</comment>
<dbReference type="PANTHER" id="PTHR43047:SF64">
    <property type="entry name" value="HISTIDINE KINASE CONTAINING CHEY-HOMOLOGOUS RECEIVER DOMAIN AND PAS DOMAIN-RELATED"/>
    <property type="match status" value="1"/>
</dbReference>
<keyword evidence="5 17" id="KW-0597">Phosphoprotein</keyword>
<dbReference type="SUPFAM" id="SSF55874">
    <property type="entry name" value="ATPase domain of HSP90 chaperone/DNA topoisomerase II/histidine kinase"/>
    <property type="match status" value="1"/>
</dbReference>
<feature type="modified residue" description="4-aspartylphosphate" evidence="17">
    <location>
        <position position="798"/>
    </location>
</feature>
<evidence type="ECO:0000256" key="5">
    <source>
        <dbReference type="ARBA" id="ARBA00022553"/>
    </source>
</evidence>
<dbReference type="GO" id="GO:0005886">
    <property type="term" value="C:plasma membrane"/>
    <property type="evidence" value="ECO:0007669"/>
    <property type="project" value="UniProtKB-SubCell"/>
</dbReference>
<evidence type="ECO:0000313" key="21">
    <source>
        <dbReference type="Proteomes" id="UP000574067"/>
    </source>
</evidence>
<evidence type="ECO:0000256" key="16">
    <source>
        <dbReference type="ARBA" id="ARBA00070152"/>
    </source>
</evidence>
<evidence type="ECO:0000259" key="18">
    <source>
        <dbReference type="PROSITE" id="PS50109"/>
    </source>
</evidence>
<reference evidence="20 21" key="1">
    <citation type="submission" date="2020-04" db="EMBL/GenBank/DDBJ databases">
        <title>Azohydromonas sp. isolated from soil.</title>
        <authorList>
            <person name="Dahal R.H."/>
        </authorList>
    </citation>
    <scope>NUCLEOTIDE SEQUENCE [LARGE SCALE GENOMIC DNA]</scope>
    <source>
        <strain evidence="20 21">G-1-1-14</strain>
    </source>
</reference>
<evidence type="ECO:0000256" key="8">
    <source>
        <dbReference type="ARBA" id="ARBA00022729"/>
    </source>
</evidence>
<keyword evidence="10" id="KW-0418">Kinase</keyword>
<evidence type="ECO:0000256" key="14">
    <source>
        <dbReference type="ARBA" id="ARBA00023026"/>
    </source>
</evidence>
<dbReference type="EMBL" id="JABBFW010000007">
    <property type="protein sequence ID" value="NML15644.1"/>
    <property type="molecule type" value="Genomic_DNA"/>
</dbReference>
<dbReference type="Gene3D" id="3.30.450.20">
    <property type="entry name" value="PAS domain"/>
    <property type="match status" value="2"/>
</dbReference>
<keyword evidence="12" id="KW-0472">Membrane</keyword>
<accession>A0A848F7U9</accession>
<proteinExistence type="predicted"/>
<evidence type="ECO:0000259" key="19">
    <source>
        <dbReference type="PROSITE" id="PS50110"/>
    </source>
</evidence>
<protein>
    <recommendedName>
        <fullName evidence="16">Virulence sensor protein BvgS</fullName>
        <ecNumber evidence="3">2.7.13.3</ecNumber>
    </recommendedName>
</protein>
<dbReference type="InterPro" id="IPR003661">
    <property type="entry name" value="HisK_dim/P_dom"/>
</dbReference>
<evidence type="ECO:0000256" key="15">
    <source>
        <dbReference type="ARBA" id="ARBA00058004"/>
    </source>
</evidence>
<dbReference type="RefSeq" id="WP_169160556.1">
    <property type="nucleotide sequence ID" value="NZ_JABBFW010000007.1"/>
</dbReference>
<dbReference type="InterPro" id="IPR036890">
    <property type="entry name" value="HATPase_C_sf"/>
</dbReference>
<dbReference type="InterPro" id="IPR029151">
    <property type="entry name" value="Sensor-like_sf"/>
</dbReference>
<evidence type="ECO:0000256" key="12">
    <source>
        <dbReference type="ARBA" id="ARBA00022989"/>
    </source>
</evidence>
<dbReference type="CDD" id="cd16922">
    <property type="entry name" value="HATPase_EvgS-ArcB-TorS-like"/>
    <property type="match status" value="1"/>
</dbReference>
<comment type="caution">
    <text evidence="20">The sequence shown here is derived from an EMBL/GenBank/DDBJ whole genome shotgun (WGS) entry which is preliminary data.</text>
</comment>
<dbReference type="GO" id="GO:0000155">
    <property type="term" value="F:phosphorelay sensor kinase activity"/>
    <property type="evidence" value="ECO:0007669"/>
    <property type="project" value="InterPro"/>
</dbReference>
<dbReference type="InterPro" id="IPR003594">
    <property type="entry name" value="HATPase_dom"/>
</dbReference>
<dbReference type="PROSITE" id="PS50109">
    <property type="entry name" value="HIS_KIN"/>
    <property type="match status" value="1"/>
</dbReference>
<dbReference type="AlphaFoldDB" id="A0A848F7U9"/>
<feature type="domain" description="Histidine kinase" evidence="18">
    <location>
        <begin position="502"/>
        <end position="724"/>
    </location>
</feature>